<name>A0A0C3SBK2_PHLG1</name>
<dbReference type="HOGENOM" id="CLU_1723045_0_0_1"/>
<reference evidence="1 2" key="1">
    <citation type="journal article" date="2014" name="PLoS Genet.">
        <title>Analysis of the Phlebiopsis gigantea genome, transcriptome and secretome provides insight into its pioneer colonization strategies of wood.</title>
        <authorList>
            <person name="Hori C."/>
            <person name="Ishida T."/>
            <person name="Igarashi K."/>
            <person name="Samejima M."/>
            <person name="Suzuki H."/>
            <person name="Master E."/>
            <person name="Ferreira P."/>
            <person name="Ruiz-Duenas F.J."/>
            <person name="Held B."/>
            <person name="Canessa P."/>
            <person name="Larrondo L.F."/>
            <person name="Schmoll M."/>
            <person name="Druzhinina I.S."/>
            <person name="Kubicek C.P."/>
            <person name="Gaskell J.A."/>
            <person name="Kersten P."/>
            <person name="St John F."/>
            <person name="Glasner J."/>
            <person name="Sabat G."/>
            <person name="Splinter BonDurant S."/>
            <person name="Syed K."/>
            <person name="Yadav J."/>
            <person name="Mgbeahuruike A.C."/>
            <person name="Kovalchuk A."/>
            <person name="Asiegbu F.O."/>
            <person name="Lackner G."/>
            <person name="Hoffmeister D."/>
            <person name="Rencoret J."/>
            <person name="Gutierrez A."/>
            <person name="Sun H."/>
            <person name="Lindquist E."/>
            <person name="Barry K."/>
            <person name="Riley R."/>
            <person name="Grigoriev I.V."/>
            <person name="Henrissat B."/>
            <person name="Kues U."/>
            <person name="Berka R.M."/>
            <person name="Martinez A.T."/>
            <person name="Covert S.F."/>
            <person name="Blanchette R.A."/>
            <person name="Cullen D."/>
        </authorList>
    </citation>
    <scope>NUCLEOTIDE SEQUENCE [LARGE SCALE GENOMIC DNA]</scope>
    <source>
        <strain evidence="1 2">11061_1 CR5-6</strain>
    </source>
</reference>
<evidence type="ECO:0000313" key="1">
    <source>
        <dbReference type="EMBL" id="KIP08040.1"/>
    </source>
</evidence>
<dbReference type="EMBL" id="KN840486">
    <property type="protein sequence ID" value="KIP08040.1"/>
    <property type="molecule type" value="Genomic_DNA"/>
</dbReference>
<protein>
    <submittedName>
        <fullName evidence="1">Uncharacterized protein</fullName>
    </submittedName>
</protein>
<dbReference type="Proteomes" id="UP000053257">
    <property type="component" value="Unassembled WGS sequence"/>
</dbReference>
<organism evidence="1 2">
    <name type="scientific">Phlebiopsis gigantea (strain 11061_1 CR5-6)</name>
    <name type="common">White-rot fungus</name>
    <name type="synonym">Peniophora gigantea</name>
    <dbReference type="NCBI Taxonomy" id="745531"/>
    <lineage>
        <taxon>Eukaryota</taxon>
        <taxon>Fungi</taxon>
        <taxon>Dikarya</taxon>
        <taxon>Basidiomycota</taxon>
        <taxon>Agaricomycotina</taxon>
        <taxon>Agaricomycetes</taxon>
        <taxon>Polyporales</taxon>
        <taxon>Phanerochaetaceae</taxon>
        <taxon>Phlebiopsis</taxon>
    </lineage>
</organism>
<accession>A0A0C3SBK2</accession>
<keyword evidence="2" id="KW-1185">Reference proteome</keyword>
<evidence type="ECO:0000313" key="2">
    <source>
        <dbReference type="Proteomes" id="UP000053257"/>
    </source>
</evidence>
<dbReference type="AlphaFoldDB" id="A0A0C3SBK2"/>
<sequence length="152" mass="17571">MCWLTCQQGATYRIIPHDCLRSLAVLAETSLETHWKLASSWLVCSNHGGMFHLYKYYHCYVKKRRNICEVVTVNTAFRRSQSSLQLCDVDLHTLDRGAFSKPTRRVMKPFDVSTTEDFRAFTPAYKILMYVGIDVELAFRAVGAQYILTHCH</sequence>
<gene>
    <name evidence="1" type="ORF">PHLGIDRAFT_393864</name>
</gene>
<proteinExistence type="predicted"/>